<dbReference type="InterPro" id="IPR036612">
    <property type="entry name" value="KH_dom_type_1_sf"/>
</dbReference>
<dbReference type="Proteomes" id="UP000244811">
    <property type="component" value="Chromosome 1"/>
</dbReference>
<dbReference type="GO" id="GO:0003723">
    <property type="term" value="F:RNA binding"/>
    <property type="evidence" value="ECO:0007669"/>
    <property type="project" value="InterPro"/>
</dbReference>
<dbReference type="AlphaFoldDB" id="A0A976MAF4"/>
<proteinExistence type="predicted"/>
<dbReference type="SUPFAM" id="SSF54791">
    <property type="entry name" value="Eukaryotic type KH-domain (KH-domain type I)"/>
    <property type="match status" value="1"/>
</dbReference>
<dbReference type="EMBL" id="CP056069">
    <property type="protein sequence ID" value="UKK00638.2"/>
    <property type="molecule type" value="Genomic_DNA"/>
</dbReference>
<accession>A0A976MAF4</accession>
<evidence type="ECO:0000256" key="1">
    <source>
        <dbReference type="SAM" id="MobiDB-lite"/>
    </source>
</evidence>
<sequence>MATSAFCYSIKEMDKDEYSWLENDEAKDFLRDLFNRGNDSNIDYKILCKSIKDIYSSIIKIREEMNNSYNTLSACLDLLKKYVNNKQITEIIRVNEEQEESKNEVTNEPGEESKEEEGSAMEEDETLSNSTAYTFPLASCVRCSCLLKIVVNHAVAGLYIGKNGAHLKMLQTKYQFKLTQSGRGAKGDFTGVGYPCHRTNTTLLFQGNLVDILYGLRPLYKIIQSDILALDEKSNELLCGRKLKVKFELNLVVPADRKRILLQDTGRRCMQLRNASGVEIIAGKQNFEVGNIKESIVTLFGFQENVERAMEWLAIFLQESPAITSGDYYFMDYPKYTTAIPENNRT</sequence>
<name>A0A976MAF4_THEOR</name>
<feature type="region of interest" description="Disordered" evidence="1">
    <location>
        <begin position="97"/>
        <end position="126"/>
    </location>
</feature>
<evidence type="ECO:0008006" key="4">
    <source>
        <dbReference type="Google" id="ProtNLM"/>
    </source>
</evidence>
<gene>
    <name evidence="2" type="ORF">MACK_000712</name>
</gene>
<evidence type="ECO:0000313" key="2">
    <source>
        <dbReference type="EMBL" id="UKK00638.2"/>
    </source>
</evidence>
<evidence type="ECO:0000313" key="3">
    <source>
        <dbReference type="Proteomes" id="UP000244811"/>
    </source>
</evidence>
<reference evidence="2" key="1">
    <citation type="submission" date="2022-07" db="EMBL/GenBank/DDBJ databases">
        <title>Evaluation of T. orientalis genome assembly methods using nanopore sequencing and analysis of variation between genomes.</title>
        <authorList>
            <person name="Yam J."/>
            <person name="Micallef M.L."/>
            <person name="Liu M."/>
            <person name="Djordjevic S.P."/>
            <person name="Bogema D.R."/>
            <person name="Jenkins C."/>
        </authorList>
    </citation>
    <scope>NUCLEOTIDE SEQUENCE</scope>
    <source>
        <strain evidence="2">Goon Nure</strain>
    </source>
</reference>
<feature type="compositionally biased region" description="Acidic residues" evidence="1">
    <location>
        <begin position="109"/>
        <end position="126"/>
    </location>
</feature>
<organism evidence="2 3">
    <name type="scientific">Theileria orientalis</name>
    <dbReference type="NCBI Taxonomy" id="68886"/>
    <lineage>
        <taxon>Eukaryota</taxon>
        <taxon>Sar</taxon>
        <taxon>Alveolata</taxon>
        <taxon>Apicomplexa</taxon>
        <taxon>Aconoidasida</taxon>
        <taxon>Piroplasmida</taxon>
        <taxon>Theileriidae</taxon>
        <taxon>Theileria</taxon>
    </lineage>
</organism>
<protein>
    <recommendedName>
        <fullName evidence="4">K Homology domain-containing protein</fullName>
    </recommendedName>
</protein>